<protein>
    <submittedName>
        <fullName evidence="1">Uncharacterized protein</fullName>
    </submittedName>
</protein>
<dbReference type="OrthoDB" id="198816at2759"/>
<gene>
    <name evidence="1" type="ORF">Ocin01_19481</name>
</gene>
<dbReference type="EMBL" id="LJIJ01005905">
    <property type="protein sequence ID" value="ODM87204.1"/>
    <property type="molecule type" value="Genomic_DNA"/>
</dbReference>
<dbReference type="AlphaFoldDB" id="A0A1D2M2N4"/>
<evidence type="ECO:0000313" key="2">
    <source>
        <dbReference type="Proteomes" id="UP000094527"/>
    </source>
</evidence>
<proteinExistence type="predicted"/>
<comment type="caution">
    <text evidence="1">The sequence shown here is derived from an EMBL/GenBank/DDBJ whole genome shotgun (WGS) entry which is preliminary data.</text>
</comment>
<accession>A0A1D2M2N4</accession>
<name>A0A1D2M2N4_ORCCI</name>
<keyword evidence="2" id="KW-1185">Reference proteome</keyword>
<evidence type="ECO:0000313" key="1">
    <source>
        <dbReference type="EMBL" id="ODM87204.1"/>
    </source>
</evidence>
<reference evidence="1 2" key="1">
    <citation type="journal article" date="2016" name="Genome Biol. Evol.">
        <title>Gene Family Evolution Reflects Adaptation to Soil Environmental Stressors in the Genome of the Collembolan Orchesella cincta.</title>
        <authorList>
            <person name="Faddeeva-Vakhrusheva A."/>
            <person name="Derks M.F."/>
            <person name="Anvar S.Y."/>
            <person name="Agamennone V."/>
            <person name="Suring W."/>
            <person name="Smit S."/>
            <person name="van Straalen N.M."/>
            <person name="Roelofs D."/>
        </authorList>
    </citation>
    <scope>NUCLEOTIDE SEQUENCE [LARGE SCALE GENOMIC DNA]</scope>
    <source>
        <tissue evidence="1">Mixed pool</tissue>
    </source>
</reference>
<sequence length="200" mass="22290">MISCSGSARSPAPTSGRSSSQLAVTAVLRECLLSSFLRLHRMNKSQRLGQMCPLGTTEARAVLLEECLIKDISKLIASREGDFSLSSNQGRRMQGYSLCGSFAIEKTHFEKRPNRWREALQILKKGAHIDPKIILDEAITRGYSSRKMFSIVENANHWQKSIGNCQQSSVIDSKAMQVHCLHELINNILNGTSSINSLRR</sequence>
<dbReference type="Proteomes" id="UP000094527">
    <property type="component" value="Unassembled WGS sequence"/>
</dbReference>
<organism evidence="1 2">
    <name type="scientific">Orchesella cincta</name>
    <name type="common">Springtail</name>
    <name type="synonym">Podura cincta</name>
    <dbReference type="NCBI Taxonomy" id="48709"/>
    <lineage>
        <taxon>Eukaryota</taxon>
        <taxon>Metazoa</taxon>
        <taxon>Ecdysozoa</taxon>
        <taxon>Arthropoda</taxon>
        <taxon>Hexapoda</taxon>
        <taxon>Collembola</taxon>
        <taxon>Entomobryomorpha</taxon>
        <taxon>Entomobryoidea</taxon>
        <taxon>Orchesellidae</taxon>
        <taxon>Orchesellinae</taxon>
        <taxon>Orchesella</taxon>
    </lineage>
</organism>